<evidence type="ECO:0000256" key="1">
    <source>
        <dbReference type="SAM" id="MobiDB-lite"/>
    </source>
</evidence>
<dbReference type="AlphaFoldDB" id="A0A839QVB8"/>
<dbReference type="Proteomes" id="UP000523000">
    <property type="component" value="Unassembled WGS sequence"/>
</dbReference>
<reference evidence="2 3" key="1">
    <citation type="submission" date="2020-08" db="EMBL/GenBank/DDBJ databases">
        <title>Sequencing the genomes of 1000 actinobacteria strains.</title>
        <authorList>
            <person name="Klenk H.-P."/>
        </authorList>
    </citation>
    <scope>NUCLEOTIDE SEQUENCE [LARGE SCALE GENOMIC DNA]</scope>
    <source>
        <strain evidence="2 3">DSM 22826</strain>
    </source>
</reference>
<evidence type="ECO:0000313" key="2">
    <source>
        <dbReference type="EMBL" id="MBB2997242.1"/>
    </source>
</evidence>
<comment type="caution">
    <text evidence="2">The sequence shown here is derived from an EMBL/GenBank/DDBJ whole genome shotgun (WGS) entry which is preliminary data.</text>
</comment>
<accession>A0A839QVB8</accession>
<dbReference type="EMBL" id="JACHVS010000002">
    <property type="protein sequence ID" value="MBB2997242.1"/>
    <property type="molecule type" value="Genomic_DNA"/>
</dbReference>
<evidence type="ECO:0000313" key="3">
    <source>
        <dbReference type="Proteomes" id="UP000523000"/>
    </source>
</evidence>
<sequence>MLFLVLSGIKLFRGLMRMLDEASLSMDRLSEPFGRMPVHPETVSGPGNGPGAPFRDVEMVREEYESGKEERRAARRDARIARKYAKGQPQRVSDLGLF</sequence>
<keyword evidence="3" id="KW-1185">Reference proteome</keyword>
<organism evidence="2 3">
    <name type="scientific">Paeniglutamicibacter cryotolerans</name>
    <dbReference type="NCBI Taxonomy" id="670079"/>
    <lineage>
        <taxon>Bacteria</taxon>
        <taxon>Bacillati</taxon>
        <taxon>Actinomycetota</taxon>
        <taxon>Actinomycetes</taxon>
        <taxon>Micrococcales</taxon>
        <taxon>Micrococcaceae</taxon>
        <taxon>Paeniglutamicibacter</taxon>
    </lineage>
</organism>
<gene>
    <name evidence="2" type="ORF">E9229_003489</name>
</gene>
<name>A0A839QVB8_9MICC</name>
<dbReference type="RefSeq" id="WP_183512787.1">
    <property type="nucleotide sequence ID" value="NZ_BAABGK010000104.1"/>
</dbReference>
<proteinExistence type="predicted"/>
<protein>
    <submittedName>
        <fullName evidence="2">Uncharacterized protein</fullName>
    </submittedName>
</protein>
<feature type="region of interest" description="Disordered" evidence="1">
    <location>
        <begin position="35"/>
        <end position="54"/>
    </location>
</feature>